<name>A0AAV1CPG6_OLDCO</name>
<evidence type="ECO:0000256" key="12">
    <source>
        <dbReference type="ARBA" id="ARBA00022842"/>
    </source>
</evidence>
<dbReference type="CDD" id="cd00593">
    <property type="entry name" value="RIBOc"/>
    <property type="match status" value="2"/>
</dbReference>
<dbReference type="PANTHER" id="PTHR14950">
    <property type="entry name" value="DICER-RELATED"/>
    <property type="match status" value="1"/>
</dbReference>
<keyword evidence="4" id="KW-0540">Nuclease</keyword>
<dbReference type="InterPro" id="IPR027417">
    <property type="entry name" value="P-loop_NTPase"/>
</dbReference>
<evidence type="ECO:0000256" key="15">
    <source>
        <dbReference type="ARBA" id="ARBA00023242"/>
    </source>
</evidence>
<feature type="domain" description="PAZ" evidence="20">
    <location>
        <begin position="895"/>
        <end position="1009"/>
    </location>
</feature>
<evidence type="ECO:0000256" key="5">
    <source>
        <dbReference type="ARBA" id="ARBA00022723"/>
    </source>
</evidence>
<sequence length="1665" mass="189086">MDDGGGGGDSWSLNGTTTTITQPTSFSYGATCEASVITQELSMLSLPENGESFGQVPKKTEKDPRIIARRYQTELCKKATEENVIVCLGTGCGKTHIAVLLIFEMASFIRKPQKNICIFLAPTVALVQQQAKVIEDSLDFKVGVYCGNAKRPTSHHDWEKEMEDHEILVMTPQILLHNLNHSFIKIELIALLIFDECHYAQPGSNHPYSEIMKVFYKCNLVKLPRIFGMTASPILGKGASLVGLETLLRAKVYSVEELELQHFVASPKLHVYYYNPVMNGSSAYAICHKKLEKIKHESVSALPRNIGDHDTLRSTKKMLQRLHGNILFCMEHVGLWGALQASRIFLKGDQYEGDELSEVEENADCSICDQYLTQAKSILASACREDGNEPDLSLVEVLKEPFFSSKLLRLIGILRDFRLQPNLKCIVFVNRIVTARTLSYILKNLKFLSSWKCDYLLGVHSGLKSRSRKNTNVILEKFRSSELNLLIATKVGEEGLDIQTCCLVIRFDLPETVASFIQSRGRARMPQSEYAFLVNRCSLEANLPGLIWSLNCFLTVGIFIFFFCCSYSENERNLIKHFRNDESKINTEISSRKSQFTMIDFEEKTYQVDSTGATISSASSVSLLHRYCSKLWHDEYFYPKPQFFYMDDKEGMICHIVLPSNAPFREIVSDPQPSFEVAKKDACLKACKALHEVGALTDHLLPEEYNECDEVDDDFSDLEIFDDDDSRKELHEMLIPAAFREKWNALDNCVSLRVYHFKFCPNPVDRVYKNFALFVKASLPEEAEKMKLDLHLDRGRSVSTELVPSGVVDFEKDELVEAEKFQRMFLKIILDRAELSANFVSLEDKVTCNSFSSTSYLLLPVLFNEKNKISVDWKVVRRCLLSPIFRAPECAEDPEVSQFKRQLQLANGIKSEEDVLNSLVYVPCRDTFFFVSDIVFDKNGYSLIKDVKNHVQHYLDKFNISLKFPHQPLLKAKQLFCLDNLLRKKGYSEQREKEEHMIELPPEICQLKVVGFSKDIGSSLSLLPSIMHRLEGLLVATELKNKLSASFPEGAEITVDHVLEALTTEKCNEHFSLERFEVLGDAFLKFAVARHLFLLHDSLDEGQLTRKRSKMVNNSNLLYLATKKNLQVYIRDQSFEPKDFFALGRPCPVICSKETEKEIHSVHGSKANGENAEVRCSRCHHWLHKKTIADVLESLVGAFLVDSGFKGATAFLKWIGIEIDCEDSRCCNICSSSSIFLPLANHEKMDLSALESLLDYQFTHKGLLIQAFIHPSYNNHSGGCYQRLEFLGDAVLDYLITSYLFSVYPKLKPGQLTDLRSASVNNTSIAEIAIRYSFHKFIICDSSELSKAIEKYVRFTQTAEKGEADDPTCPKALGDLVESCMGAILLDSGFNLERVWRIMLSFLNPNMSFSKLWINPVRDLRELCQCHNLDLQFSSSKRNGRFSVQAKVKLGDNYVQDSAVHVSKKSAQRMASKLLYSQLKDQGLRSKSKSLEEVLKETKKMTAQLIGYDEVPWDVTAKLQDLKLQDVKGTDFDRKVHPLNEVNRNNGDDSHKLIRRRDIGVTKNQVRHVITQGKVGLHNGTPKSRLYEFCATNYWKPPTFECCKETGESHLRQFTFKAVVQIGDGQNQVVECYGGSKGKKKEAEQDAAEGVLWYLEREGYLGQQK</sequence>
<evidence type="ECO:0000259" key="21">
    <source>
        <dbReference type="PROSITE" id="PS51192"/>
    </source>
</evidence>
<dbReference type="Pfam" id="PF03368">
    <property type="entry name" value="Dicer_dimer"/>
    <property type="match status" value="1"/>
</dbReference>
<evidence type="ECO:0000259" key="22">
    <source>
        <dbReference type="PROSITE" id="PS51194"/>
    </source>
</evidence>
<dbReference type="SMART" id="SM00535">
    <property type="entry name" value="RIBOc"/>
    <property type="match status" value="2"/>
</dbReference>
<evidence type="ECO:0000259" key="18">
    <source>
        <dbReference type="PROSITE" id="PS50137"/>
    </source>
</evidence>
<dbReference type="GO" id="GO:0005634">
    <property type="term" value="C:nucleus"/>
    <property type="evidence" value="ECO:0007669"/>
    <property type="project" value="UniProtKB-SubCell"/>
</dbReference>
<dbReference type="FunFam" id="1.10.1520.10:FF:000004">
    <property type="entry name" value="Endoribonuclease dicer-like 1"/>
    <property type="match status" value="1"/>
</dbReference>
<dbReference type="InterPro" id="IPR014001">
    <property type="entry name" value="Helicase_ATP-bd"/>
</dbReference>
<dbReference type="InterPro" id="IPR011545">
    <property type="entry name" value="DEAD/DEAH_box_helicase_dom"/>
</dbReference>
<dbReference type="Proteomes" id="UP001161247">
    <property type="component" value="Chromosome 3"/>
</dbReference>
<keyword evidence="25" id="KW-1185">Reference proteome</keyword>
<dbReference type="SMART" id="SM00949">
    <property type="entry name" value="PAZ"/>
    <property type="match status" value="1"/>
</dbReference>
<dbReference type="SUPFAM" id="SSF54768">
    <property type="entry name" value="dsRNA-binding domain-like"/>
    <property type="match status" value="2"/>
</dbReference>
<dbReference type="PROSITE" id="PS51327">
    <property type="entry name" value="DICER_DSRBF"/>
    <property type="match status" value="1"/>
</dbReference>
<evidence type="ECO:0000259" key="19">
    <source>
        <dbReference type="PROSITE" id="PS50142"/>
    </source>
</evidence>
<dbReference type="PROSITE" id="PS50137">
    <property type="entry name" value="DS_RBD"/>
    <property type="match status" value="1"/>
</dbReference>
<dbReference type="GO" id="GO:0046872">
    <property type="term" value="F:metal ion binding"/>
    <property type="evidence" value="ECO:0007669"/>
    <property type="project" value="UniProtKB-KW"/>
</dbReference>
<keyword evidence="6" id="KW-0677">Repeat</keyword>
<dbReference type="SUPFAM" id="SSF69065">
    <property type="entry name" value="RNase III domain-like"/>
    <property type="match status" value="2"/>
</dbReference>
<keyword evidence="15" id="KW-0539">Nucleus</keyword>
<dbReference type="InterPro" id="IPR001650">
    <property type="entry name" value="Helicase_C-like"/>
</dbReference>
<feature type="domain" description="Helicase C-terminal" evidence="22">
    <location>
        <begin position="406"/>
        <end position="593"/>
    </location>
</feature>
<dbReference type="InterPro" id="IPR003100">
    <property type="entry name" value="PAZ_dom"/>
</dbReference>
<dbReference type="CDD" id="cd18034">
    <property type="entry name" value="DEXHc_dicer"/>
    <property type="match status" value="1"/>
</dbReference>
<keyword evidence="8" id="KW-0255">Endonuclease</keyword>
<comment type="cofactor">
    <cofactor evidence="2">
        <name>Mg(2+)</name>
        <dbReference type="ChEBI" id="CHEBI:18420"/>
    </cofactor>
</comment>
<evidence type="ECO:0000256" key="10">
    <source>
        <dbReference type="ARBA" id="ARBA00022806"/>
    </source>
</evidence>
<keyword evidence="5" id="KW-0479">Metal-binding</keyword>
<feature type="domain" description="DRBM" evidence="18">
    <location>
        <begin position="1581"/>
        <end position="1657"/>
    </location>
</feature>
<evidence type="ECO:0000256" key="3">
    <source>
        <dbReference type="ARBA" id="ARBA00004123"/>
    </source>
</evidence>
<dbReference type="GO" id="GO:0003723">
    <property type="term" value="F:RNA binding"/>
    <property type="evidence" value="ECO:0007669"/>
    <property type="project" value="UniProtKB-UniRule"/>
</dbReference>
<dbReference type="SMART" id="SM00358">
    <property type="entry name" value="DSRM"/>
    <property type="match status" value="2"/>
</dbReference>
<dbReference type="InterPro" id="IPR000999">
    <property type="entry name" value="RNase_III_dom"/>
</dbReference>
<evidence type="ECO:0000313" key="25">
    <source>
        <dbReference type="Proteomes" id="UP001161247"/>
    </source>
</evidence>
<dbReference type="GO" id="GO:0004525">
    <property type="term" value="F:ribonuclease III activity"/>
    <property type="evidence" value="ECO:0007669"/>
    <property type="project" value="InterPro"/>
</dbReference>
<comment type="cofactor">
    <cofactor evidence="1">
        <name>Mn(2+)</name>
        <dbReference type="ChEBI" id="CHEBI:29035"/>
    </cofactor>
</comment>
<dbReference type="InterPro" id="IPR036389">
    <property type="entry name" value="RNase_III_sf"/>
</dbReference>
<dbReference type="Gene3D" id="2.170.260.10">
    <property type="entry name" value="paz domain"/>
    <property type="match status" value="1"/>
</dbReference>
<keyword evidence="11" id="KW-0067">ATP-binding</keyword>
<dbReference type="SMART" id="SM00487">
    <property type="entry name" value="DEXDc"/>
    <property type="match status" value="1"/>
</dbReference>
<evidence type="ECO:0000256" key="11">
    <source>
        <dbReference type="ARBA" id="ARBA00022840"/>
    </source>
</evidence>
<reference evidence="24" key="1">
    <citation type="submission" date="2023-03" db="EMBL/GenBank/DDBJ databases">
        <authorList>
            <person name="Julca I."/>
        </authorList>
    </citation>
    <scope>NUCLEOTIDE SEQUENCE</scope>
</reference>
<keyword evidence="13 17" id="KW-0694">RNA-binding</keyword>
<comment type="subcellular location">
    <subcellularLocation>
        <location evidence="3">Nucleus</location>
    </subcellularLocation>
</comment>
<evidence type="ECO:0000256" key="8">
    <source>
        <dbReference type="ARBA" id="ARBA00022759"/>
    </source>
</evidence>
<dbReference type="Gene3D" id="3.40.50.300">
    <property type="entry name" value="P-loop containing nucleotide triphosphate hydrolases"/>
    <property type="match status" value="2"/>
</dbReference>
<feature type="domain" description="RNase III" evidence="19">
    <location>
        <begin position="1247"/>
        <end position="1389"/>
    </location>
</feature>
<dbReference type="InterPro" id="IPR038248">
    <property type="entry name" value="Dicer_dimer_sf"/>
</dbReference>
<keyword evidence="7" id="KW-0547">Nucleotide-binding</keyword>
<evidence type="ECO:0000256" key="2">
    <source>
        <dbReference type="ARBA" id="ARBA00001946"/>
    </source>
</evidence>
<dbReference type="PROSITE" id="PS50821">
    <property type="entry name" value="PAZ"/>
    <property type="match status" value="1"/>
</dbReference>
<evidence type="ECO:0000256" key="1">
    <source>
        <dbReference type="ARBA" id="ARBA00001936"/>
    </source>
</evidence>
<dbReference type="FunFam" id="3.30.160.380:FF:000001">
    <property type="entry name" value="Endoribonuclease dicer-like 1"/>
    <property type="match status" value="1"/>
</dbReference>
<dbReference type="SMART" id="SM00490">
    <property type="entry name" value="HELICc"/>
    <property type="match status" value="1"/>
</dbReference>
<dbReference type="FunFam" id="3.40.50.300:FF:000628">
    <property type="entry name" value="Endoribonuclease Dicer"/>
    <property type="match status" value="1"/>
</dbReference>
<keyword evidence="9" id="KW-0378">Hydrolase</keyword>
<gene>
    <name evidence="24" type="ORF">OLC1_LOCUS7960</name>
</gene>
<proteinExistence type="inferred from homology"/>
<evidence type="ECO:0000256" key="9">
    <source>
        <dbReference type="ARBA" id="ARBA00022801"/>
    </source>
</evidence>
<dbReference type="Pfam" id="PF14709">
    <property type="entry name" value="DND1_DSRM"/>
    <property type="match status" value="1"/>
</dbReference>
<dbReference type="Pfam" id="PF00270">
    <property type="entry name" value="DEAD"/>
    <property type="match status" value="1"/>
</dbReference>
<dbReference type="EMBL" id="OX459120">
    <property type="protein sequence ID" value="CAI9097481.1"/>
    <property type="molecule type" value="Genomic_DNA"/>
</dbReference>
<dbReference type="SUPFAM" id="SSF52540">
    <property type="entry name" value="P-loop containing nucleoside triphosphate hydrolases"/>
    <property type="match status" value="1"/>
</dbReference>
<accession>A0AAV1CPG6</accession>
<dbReference type="GO" id="GO:0030422">
    <property type="term" value="P:siRNA processing"/>
    <property type="evidence" value="ECO:0007669"/>
    <property type="project" value="TreeGrafter"/>
</dbReference>
<feature type="domain" description="Dicer dsRNA-binding fold" evidence="23">
    <location>
        <begin position="620"/>
        <end position="710"/>
    </location>
</feature>
<dbReference type="PROSITE" id="PS00517">
    <property type="entry name" value="RNASE_3_1"/>
    <property type="match status" value="1"/>
</dbReference>
<dbReference type="InterPro" id="IPR014720">
    <property type="entry name" value="dsRBD_dom"/>
</dbReference>
<dbReference type="Gene3D" id="3.30.160.20">
    <property type="match status" value="2"/>
</dbReference>
<dbReference type="Pfam" id="PF00636">
    <property type="entry name" value="Ribonuclease_3"/>
    <property type="match status" value="2"/>
</dbReference>
<keyword evidence="10" id="KW-0347">Helicase</keyword>
<dbReference type="FunFam" id="3.40.50.300:FF:000420">
    <property type="entry name" value="Endoribonuclease dicer-like 1"/>
    <property type="match status" value="1"/>
</dbReference>
<dbReference type="PROSITE" id="PS50142">
    <property type="entry name" value="RNASE_3_2"/>
    <property type="match status" value="2"/>
</dbReference>
<evidence type="ECO:0000259" key="20">
    <source>
        <dbReference type="PROSITE" id="PS50821"/>
    </source>
</evidence>
<evidence type="ECO:0000259" key="23">
    <source>
        <dbReference type="PROSITE" id="PS51327"/>
    </source>
</evidence>
<evidence type="ECO:0000256" key="17">
    <source>
        <dbReference type="PROSITE-ProRule" id="PRU00657"/>
    </source>
</evidence>
<evidence type="ECO:0000256" key="16">
    <source>
        <dbReference type="ARBA" id="ARBA00035116"/>
    </source>
</evidence>
<keyword evidence="14" id="KW-0943">RNA-mediated gene silencing</keyword>
<evidence type="ECO:0000256" key="4">
    <source>
        <dbReference type="ARBA" id="ARBA00022722"/>
    </source>
</evidence>
<dbReference type="GO" id="GO:0005737">
    <property type="term" value="C:cytoplasm"/>
    <property type="evidence" value="ECO:0007669"/>
    <property type="project" value="TreeGrafter"/>
</dbReference>
<dbReference type="Gene3D" id="1.10.1520.10">
    <property type="entry name" value="Ribonuclease III domain"/>
    <property type="match status" value="2"/>
</dbReference>
<dbReference type="Gene3D" id="3.30.160.380">
    <property type="entry name" value="Dicer dimerisation domain"/>
    <property type="match status" value="1"/>
</dbReference>
<feature type="domain" description="Helicase ATP-binding" evidence="21">
    <location>
        <begin position="75"/>
        <end position="251"/>
    </location>
</feature>
<dbReference type="PROSITE" id="PS51194">
    <property type="entry name" value="HELICASE_CTER"/>
    <property type="match status" value="1"/>
</dbReference>
<dbReference type="GO" id="GO:0004386">
    <property type="term" value="F:helicase activity"/>
    <property type="evidence" value="ECO:0007669"/>
    <property type="project" value="UniProtKB-KW"/>
</dbReference>
<evidence type="ECO:0000313" key="24">
    <source>
        <dbReference type="EMBL" id="CAI9097481.1"/>
    </source>
</evidence>
<comment type="similarity">
    <text evidence="16 17">Belongs to the helicase family. Dicer subfamily.</text>
</comment>
<evidence type="ECO:0000256" key="6">
    <source>
        <dbReference type="ARBA" id="ARBA00022737"/>
    </source>
</evidence>
<evidence type="ECO:0000256" key="13">
    <source>
        <dbReference type="ARBA" id="ARBA00022884"/>
    </source>
</evidence>
<dbReference type="PROSITE" id="PS51192">
    <property type="entry name" value="HELICASE_ATP_BIND_1"/>
    <property type="match status" value="1"/>
</dbReference>
<organism evidence="24 25">
    <name type="scientific">Oldenlandia corymbosa var. corymbosa</name>
    <dbReference type="NCBI Taxonomy" id="529605"/>
    <lineage>
        <taxon>Eukaryota</taxon>
        <taxon>Viridiplantae</taxon>
        <taxon>Streptophyta</taxon>
        <taxon>Embryophyta</taxon>
        <taxon>Tracheophyta</taxon>
        <taxon>Spermatophyta</taxon>
        <taxon>Magnoliopsida</taxon>
        <taxon>eudicotyledons</taxon>
        <taxon>Gunneridae</taxon>
        <taxon>Pentapetalae</taxon>
        <taxon>asterids</taxon>
        <taxon>lamiids</taxon>
        <taxon>Gentianales</taxon>
        <taxon>Rubiaceae</taxon>
        <taxon>Rubioideae</taxon>
        <taxon>Spermacoceae</taxon>
        <taxon>Hedyotis-Oldenlandia complex</taxon>
        <taxon>Oldenlandia</taxon>
    </lineage>
</organism>
<evidence type="ECO:0000256" key="7">
    <source>
        <dbReference type="ARBA" id="ARBA00022741"/>
    </source>
</evidence>
<dbReference type="PANTHER" id="PTHR14950:SF15">
    <property type="entry name" value="DICER-LIKE PROTEIN 4"/>
    <property type="match status" value="1"/>
</dbReference>
<dbReference type="Pfam" id="PF00271">
    <property type="entry name" value="Helicase_C"/>
    <property type="match status" value="1"/>
</dbReference>
<dbReference type="GO" id="GO:0005524">
    <property type="term" value="F:ATP binding"/>
    <property type="evidence" value="ECO:0007669"/>
    <property type="project" value="UniProtKB-KW"/>
</dbReference>
<evidence type="ECO:0000256" key="14">
    <source>
        <dbReference type="ARBA" id="ARBA00023158"/>
    </source>
</evidence>
<dbReference type="InterPro" id="IPR005034">
    <property type="entry name" value="Dicer_dimerisation"/>
</dbReference>
<feature type="domain" description="RNase III" evidence="19">
    <location>
        <begin position="1036"/>
        <end position="1204"/>
    </location>
</feature>
<keyword evidence="12" id="KW-0460">Magnesium</keyword>
<protein>
    <submittedName>
        <fullName evidence="24">OLC1v1033915C2</fullName>
    </submittedName>
</protein>